<name>A0A445J7S4_GLYSO</name>
<dbReference type="FunFam" id="1.20.58.340:FF:000024">
    <property type="entry name" value="Magnesium transporter MRS2-5"/>
    <property type="match status" value="1"/>
</dbReference>
<keyword evidence="2" id="KW-1133">Transmembrane helix</keyword>
<proteinExistence type="inferred from homology"/>
<gene>
    <name evidence="4" type="ORF">D0Y65_019201</name>
</gene>
<feature type="transmembrane region" description="Helical" evidence="2">
    <location>
        <begin position="338"/>
        <end position="366"/>
    </location>
</feature>
<keyword evidence="2" id="KW-0460">Magnesium</keyword>
<feature type="transmembrane region" description="Helical" evidence="2">
    <location>
        <begin position="378"/>
        <end position="400"/>
    </location>
</feature>
<dbReference type="Proteomes" id="UP000289340">
    <property type="component" value="Chromosome 8"/>
</dbReference>
<dbReference type="AlphaFoldDB" id="A0A445J7S4"/>
<feature type="compositionally biased region" description="Acidic residues" evidence="3">
    <location>
        <begin position="265"/>
        <end position="277"/>
    </location>
</feature>
<evidence type="ECO:0000256" key="1">
    <source>
        <dbReference type="ARBA" id="ARBA00007535"/>
    </source>
</evidence>
<dbReference type="EMBL" id="QZWG01000008">
    <property type="protein sequence ID" value="RZB94526.1"/>
    <property type="molecule type" value="Genomic_DNA"/>
</dbReference>
<dbReference type="InterPro" id="IPR039204">
    <property type="entry name" value="MRS2-like"/>
</dbReference>
<dbReference type="Gene3D" id="2.40.128.330">
    <property type="match status" value="1"/>
</dbReference>
<evidence type="ECO:0000256" key="2">
    <source>
        <dbReference type="RuleBase" id="RU366041"/>
    </source>
</evidence>
<dbReference type="SMR" id="A0A445J7S4"/>
<comment type="similarity">
    <text evidence="1 2">Belongs to the CorA metal ion transporter (MIT) (TC 1.A.35.5) family.</text>
</comment>
<keyword evidence="2" id="KW-0406">Ion transport</keyword>
<dbReference type="FunFam" id="2.40.128.330:FF:000001">
    <property type="entry name" value="Magnesium transporter MRS2-1"/>
    <property type="match status" value="1"/>
</dbReference>
<keyword evidence="2" id="KW-0812">Transmembrane</keyword>
<protein>
    <recommendedName>
        <fullName evidence="2">Magnesium transporter</fullName>
    </recommendedName>
</protein>
<comment type="caution">
    <text evidence="4">The sequence shown here is derived from an EMBL/GenBank/DDBJ whole genome shotgun (WGS) entry which is preliminary data.</text>
</comment>
<dbReference type="PANTHER" id="PTHR13890:SF29">
    <property type="entry name" value="MAGNESIUM TRANSPORTER MRS2-F"/>
    <property type="match status" value="1"/>
</dbReference>
<evidence type="ECO:0000313" key="5">
    <source>
        <dbReference type="Proteomes" id="UP000289340"/>
    </source>
</evidence>
<dbReference type="Gene3D" id="1.20.58.340">
    <property type="entry name" value="Magnesium transport protein CorA, transmembrane region"/>
    <property type="match status" value="1"/>
</dbReference>
<comment type="function">
    <text evidence="2">Magnesium transporter that may mediate the influx of magnesium.</text>
</comment>
<feature type="region of interest" description="Disordered" evidence="3">
    <location>
        <begin position="261"/>
        <end position="282"/>
    </location>
</feature>
<accession>A0A445J7S4</accession>
<dbReference type="GO" id="GO:0015095">
    <property type="term" value="F:magnesium ion transmembrane transporter activity"/>
    <property type="evidence" value="ECO:0007669"/>
    <property type="project" value="UniProtKB-ARBA"/>
</dbReference>
<dbReference type="PANTHER" id="PTHR13890">
    <property type="entry name" value="RNA SPLICING PROTEIN MRS2, MITOCHONDRIAL"/>
    <property type="match status" value="1"/>
</dbReference>
<dbReference type="Pfam" id="PF22099">
    <property type="entry name" value="MRS2-like"/>
    <property type="match status" value="2"/>
</dbReference>
<reference evidence="4 5" key="1">
    <citation type="submission" date="2018-09" db="EMBL/GenBank/DDBJ databases">
        <title>A high-quality reference genome of wild soybean provides a powerful tool to mine soybean genomes.</title>
        <authorList>
            <person name="Xie M."/>
            <person name="Chung C.Y.L."/>
            <person name="Li M.-W."/>
            <person name="Wong F.-L."/>
            <person name="Chan T.-F."/>
            <person name="Lam H.-M."/>
        </authorList>
    </citation>
    <scope>NUCLEOTIDE SEQUENCE [LARGE SCALE GENOMIC DNA]</scope>
    <source>
        <strain evidence="5">cv. W05</strain>
        <tissue evidence="4">Hypocotyl of etiolated seedlings</tissue>
    </source>
</reference>
<organism evidence="4 5">
    <name type="scientific">Glycine soja</name>
    <name type="common">Wild soybean</name>
    <dbReference type="NCBI Taxonomy" id="3848"/>
    <lineage>
        <taxon>Eukaryota</taxon>
        <taxon>Viridiplantae</taxon>
        <taxon>Streptophyta</taxon>
        <taxon>Embryophyta</taxon>
        <taxon>Tracheophyta</taxon>
        <taxon>Spermatophyta</taxon>
        <taxon>Magnoliopsida</taxon>
        <taxon>eudicotyledons</taxon>
        <taxon>Gunneridae</taxon>
        <taxon>Pentapetalae</taxon>
        <taxon>rosids</taxon>
        <taxon>fabids</taxon>
        <taxon>Fabales</taxon>
        <taxon>Fabaceae</taxon>
        <taxon>Papilionoideae</taxon>
        <taxon>50 kb inversion clade</taxon>
        <taxon>NPAAA clade</taxon>
        <taxon>indigoferoid/millettioid clade</taxon>
        <taxon>Phaseoleae</taxon>
        <taxon>Glycine</taxon>
        <taxon>Glycine subgen. Soja</taxon>
    </lineage>
</organism>
<evidence type="ECO:0000256" key="3">
    <source>
        <dbReference type="SAM" id="MobiDB-lite"/>
    </source>
</evidence>
<keyword evidence="5" id="KW-1185">Reference proteome</keyword>
<dbReference type="GO" id="GO:0016020">
    <property type="term" value="C:membrane"/>
    <property type="evidence" value="ECO:0007669"/>
    <property type="project" value="UniProtKB-SubCell"/>
</dbReference>
<dbReference type="CDD" id="cd12823">
    <property type="entry name" value="Mrs2_Mfm1p-like"/>
    <property type="match status" value="1"/>
</dbReference>
<sequence>MVRRKTSVGITTGVKTWMVVSSETGEQRLEDVGKHSLMRRTGLPARDLRVLDPMLSHPSSILVRERAILVNLEHLKGIITSTEVLMINSSNPFFLLFLQDLLTRLTHQPPSPMSNDMNPGYEAKPPAMCGSEDSSQNVSHVKISEEVKADSPKMAPIAPKQLPFEFRALETFIESACRCLESETSRLEEEAYPALDELTSQLCTLNLERVRHIKSRLVALSGRVQKVADELEHLLDDDKDLAEMYLTEKLNASLLDQASLKEEYNSESEDTDQSDESNSEKYDKFPGLKLNVEELEMLLEAYFAQTNGILQRLFSLSEYVDDTEDYINMMLDDKRNELLQATIIFNTLNMILNAGIVVVGLFGMNIQIELFNGKPRQFWATTGGTFGGCILLFFVFFWWGKKKYLLSIDRE</sequence>
<comment type="subcellular location">
    <subcellularLocation>
        <location evidence="2">Membrane</location>
        <topology evidence="2">Multi-pass membrane protein</topology>
    </subcellularLocation>
</comment>
<keyword evidence="2" id="KW-0813">Transport</keyword>
<evidence type="ECO:0000313" key="4">
    <source>
        <dbReference type="EMBL" id="RZB94526.1"/>
    </source>
</evidence>
<keyword evidence="2" id="KW-0472">Membrane</keyword>